<protein>
    <recommendedName>
        <fullName evidence="4">C6 transcription factor</fullName>
    </recommendedName>
</protein>
<evidence type="ECO:0000256" key="1">
    <source>
        <dbReference type="SAM" id="MobiDB-lite"/>
    </source>
</evidence>
<comment type="caution">
    <text evidence="2">The sequence shown here is derived from an EMBL/GenBank/DDBJ whole genome shotgun (WGS) entry which is preliminary data.</text>
</comment>
<dbReference type="EMBL" id="AZGY01000013">
    <property type="protein sequence ID" value="KZZ93242.1"/>
    <property type="molecule type" value="Genomic_DNA"/>
</dbReference>
<evidence type="ECO:0000313" key="2">
    <source>
        <dbReference type="EMBL" id="KZZ93242.1"/>
    </source>
</evidence>
<feature type="compositionally biased region" description="Basic and acidic residues" evidence="1">
    <location>
        <begin position="1"/>
        <end position="10"/>
    </location>
</feature>
<feature type="region of interest" description="Disordered" evidence="1">
    <location>
        <begin position="35"/>
        <end position="142"/>
    </location>
</feature>
<name>A0A167ZYD6_9HYPO</name>
<proteinExistence type="predicted"/>
<accession>A0A167ZYD6</accession>
<feature type="compositionally biased region" description="Basic and acidic residues" evidence="1">
    <location>
        <begin position="59"/>
        <end position="100"/>
    </location>
</feature>
<dbReference type="STRING" id="1081109.A0A167ZYD6"/>
<evidence type="ECO:0008006" key="4">
    <source>
        <dbReference type="Google" id="ProtNLM"/>
    </source>
</evidence>
<sequence>MVRSSQRWELDEPDLNDRGLPVIHDIAQKLGCIRPNSDVDLPVHSVFPEDEAGMSELARQLEEQQSKDGDTKDGERSQHHHDDRSSASEPDHSDFEDYRKTAFGGGNTITLSPQSFTGSNDYEFSPTMPDMDSSALFSSQPQSIPDFSSWSLPKTQQHSGLSMQYLPAEVLQQSMSMLGDQGLVGSDYSTVKPEILSCANPDVMISMDDPMIYAGFDSADGMRL</sequence>
<dbReference type="OrthoDB" id="4151048at2759"/>
<feature type="compositionally biased region" description="Polar residues" evidence="1">
    <location>
        <begin position="108"/>
        <end position="122"/>
    </location>
</feature>
<evidence type="ECO:0000313" key="3">
    <source>
        <dbReference type="Proteomes" id="UP000078544"/>
    </source>
</evidence>
<feature type="region of interest" description="Disordered" evidence="1">
    <location>
        <begin position="1"/>
        <end position="20"/>
    </location>
</feature>
<dbReference type="AlphaFoldDB" id="A0A167ZYD6"/>
<organism evidence="2 3">
    <name type="scientific">Moelleriella libera RCEF 2490</name>
    <dbReference type="NCBI Taxonomy" id="1081109"/>
    <lineage>
        <taxon>Eukaryota</taxon>
        <taxon>Fungi</taxon>
        <taxon>Dikarya</taxon>
        <taxon>Ascomycota</taxon>
        <taxon>Pezizomycotina</taxon>
        <taxon>Sordariomycetes</taxon>
        <taxon>Hypocreomycetidae</taxon>
        <taxon>Hypocreales</taxon>
        <taxon>Clavicipitaceae</taxon>
        <taxon>Moelleriella</taxon>
    </lineage>
</organism>
<keyword evidence="3" id="KW-1185">Reference proteome</keyword>
<gene>
    <name evidence="2" type="ORF">AAL_05627</name>
</gene>
<dbReference type="Proteomes" id="UP000078544">
    <property type="component" value="Unassembled WGS sequence"/>
</dbReference>
<reference evidence="2 3" key="1">
    <citation type="journal article" date="2016" name="Genome Biol. Evol.">
        <title>Divergent and convergent evolution of fungal pathogenicity.</title>
        <authorList>
            <person name="Shang Y."/>
            <person name="Xiao G."/>
            <person name="Zheng P."/>
            <person name="Cen K."/>
            <person name="Zhan S."/>
            <person name="Wang C."/>
        </authorList>
    </citation>
    <scope>NUCLEOTIDE SEQUENCE [LARGE SCALE GENOMIC DNA]</scope>
    <source>
        <strain evidence="2 3">RCEF 2490</strain>
    </source>
</reference>